<geneLocation type="plasmid" evidence="1 2">
    <name>poh5</name>
</geneLocation>
<dbReference type="GeneID" id="67470653"/>
<proteinExistence type="predicted"/>
<sequence length="71" mass="8759">MQKISEERKHRSFRFTDSELSLIDELVDIENDRRMTIAREMNLKYKALNRTSFILYMAEERRRKYEEQGEI</sequence>
<dbReference type="EMBL" id="CP021066">
    <property type="protein sequence ID" value="ARP61873.1"/>
    <property type="molecule type" value="Genomic_DNA"/>
</dbReference>
<evidence type="ECO:0000313" key="1">
    <source>
        <dbReference type="EMBL" id="ARP61873.1"/>
    </source>
</evidence>
<reference evidence="1 2" key="1">
    <citation type="submission" date="2017-04" db="EMBL/GenBank/DDBJ databases">
        <title>Complete Genome Sequence of Bacillus thuringiensis type Strain ATCC 10792.</title>
        <authorList>
            <person name="Oh D.-H."/>
            <person name="Park B.-J."/>
            <person name="Shuai W."/>
            <person name="Chelliah R."/>
        </authorList>
    </citation>
    <scope>NUCLEOTIDE SEQUENCE [LARGE SCALE GENOMIC DNA]</scope>
    <source>
        <strain evidence="1 2">ATCC 10792</strain>
        <plasmid evidence="1 2">poh5</plasmid>
    </source>
</reference>
<accession>A0A1W6X093</accession>
<dbReference type="Proteomes" id="UP000194143">
    <property type="component" value="Plasmid poh5"/>
</dbReference>
<dbReference type="RefSeq" id="WP_001169628.1">
    <property type="nucleotide sequence ID" value="NZ_CP021066.1"/>
</dbReference>
<dbReference type="AlphaFoldDB" id="A0A1W6X093"/>
<protein>
    <submittedName>
        <fullName evidence="1">Uncharacterized protein</fullName>
    </submittedName>
</protein>
<keyword evidence="2" id="KW-1185">Reference proteome</keyword>
<keyword evidence="1" id="KW-0614">Plasmid</keyword>
<evidence type="ECO:0000313" key="2">
    <source>
        <dbReference type="Proteomes" id="UP000194143"/>
    </source>
</evidence>
<organism evidence="1 2">
    <name type="scientific">Bacillus thuringiensis</name>
    <dbReference type="NCBI Taxonomy" id="1428"/>
    <lineage>
        <taxon>Bacteria</taxon>
        <taxon>Bacillati</taxon>
        <taxon>Bacillota</taxon>
        <taxon>Bacilli</taxon>
        <taxon>Bacillales</taxon>
        <taxon>Bacillaceae</taxon>
        <taxon>Bacillus</taxon>
        <taxon>Bacillus cereus group</taxon>
    </lineage>
</organism>
<gene>
    <name evidence="1" type="ORF">CAB88_33300</name>
</gene>
<name>A0A1W6X093_BACTU</name>